<comment type="caution">
    <text evidence="10">The sequence shown here is derived from an EMBL/GenBank/DDBJ whole genome shotgun (WGS) entry which is preliminary data.</text>
</comment>
<keyword evidence="6 8" id="KW-0534">Nitrate assimilation</keyword>
<feature type="transmembrane region" description="Helical" evidence="8">
    <location>
        <begin position="363"/>
        <end position="386"/>
    </location>
</feature>
<dbReference type="NCBIfam" id="TIGR00886">
    <property type="entry name" value="2A0108"/>
    <property type="match status" value="1"/>
</dbReference>
<evidence type="ECO:0000256" key="5">
    <source>
        <dbReference type="ARBA" id="ARBA00022989"/>
    </source>
</evidence>
<dbReference type="OrthoDB" id="9773404at2"/>
<gene>
    <name evidence="10" type="ORF">FPE01S_04_00680</name>
</gene>
<dbReference type="RefSeq" id="WP_046370830.1">
    <property type="nucleotide sequence ID" value="NZ_BBWV01000004.1"/>
</dbReference>
<evidence type="ECO:0000259" key="9">
    <source>
        <dbReference type="PROSITE" id="PS50850"/>
    </source>
</evidence>
<dbReference type="Proteomes" id="UP000033121">
    <property type="component" value="Unassembled WGS sequence"/>
</dbReference>
<feature type="transmembrane region" description="Helical" evidence="8">
    <location>
        <begin position="159"/>
        <end position="179"/>
    </location>
</feature>
<dbReference type="GO" id="GO:0015112">
    <property type="term" value="F:nitrate transmembrane transporter activity"/>
    <property type="evidence" value="ECO:0007669"/>
    <property type="project" value="UniProtKB-UniRule"/>
</dbReference>
<evidence type="ECO:0000313" key="10">
    <source>
        <dbReference type="EMBL" id="GAO44825.1"/>
    </source>
</evidence>
<feature type="transmembrane region" description="Helical" evidence="8">
    <location>
        <begin position="60"/>
        <end position="77"/>
    </location>
</feature>
<feature type="domain" description="Major facilitator superfamily (MFS) profile" evidence="9">
    <location>
        <begin position="23"/>
        <end position="421"/>
    </location>
</feature>
<feature type="transmembrane region" description="Helical" evidence="8">
    <location>
        <begin position="332"/>
        <end position="351"/>
    </location>
</feature>
<feature type="transmembrane region" description="Helical" evidence="8">
    <location>
        <begin position="392"/>
        <end position="416"/>
    </location>
</feature>
<dbReference type="InterPro" id="IPR036259">
    <property type="entry name" value="MFS_trans_sf"/>
</dbReference>
<evidence type="ECO:0000256" key="3">
    <source>
        <dbReference type="ARBA" id="ARBA00022448"/>
    </source>
</evidence>
<dbReference type="PANTHER" id="PTHR23515">
    <property type="entry name" value="HIGH-AFFINITY NITRATE TRANSPORTER 2.3"/>
    <property type="match status" value="1"/>
</dbReference>
<name>A0A0E9N642_9BACT</name>
<evidence type="ECO:0000256" key="8">
    <source>
        <dbReference type="RuleBase" id="RU366033"/>
    </source>
</evidence>
<dbReference type="PROSITE" id="PS50850">
    <property type="entry name" value="MFS"/>
    <property type="match status" value="1"/>
</dbReference>
<evidence type="ECO:0000256" key="1">
    <source>
        <dbReference type="ARBA" id="ARBA00004141"/>
    </source>
</evidence>
<dbReference type="InterPro" id="IPR044772">
    <property type="entry name" value="NO3_transporter"/>
</dbReference>
<evidence type="ECO:0000256" key="2">
    <source>
        <dbReference type="ARBA" id="ARBA00008432"/>
    </source>
</evidence>
<dbReference type="Gene3D" id="1.20.1250.20">
    <property type="entry name" value="MFS general substrate transporter like domains"/>
    <property type="match status" value="2"/>
</dbReference>
<dbReference type="InterPro" id="IPR011701">
    <property type="entry name" value="MFS"/>
</dbReference>
<feature type="transmembrane region" description="Helical" evidence="8">
    <location>
        <begin position="308"/>
        <end position="326"/>
    </location>
</feature>
<dbReference type="STRING" id="1220578.FPE01S_04_00680"/>
<keyword evidence="3 8" id="KW-0813">Transport</keyword>
<sequence length="433" mass="46914">MQSNNAPLQSLNIFKTKGVQMRTFHITWLTFFVCFFAWFGIAPLMPLVSEQLHLTKVQKGNIGIAAVSATILARLIVGRLCDLFGPRKTYTALLVICAFPVMLIGLSNSYTTFLLFRLAIGIIGASFVLTQYHTAVMFAPQIKGTANAVAGGWGNTGGGATQVLMPLIAAGLVAMGMVSREDSWRLAMVFPGILLLVMAFVYYRYTKDTPAGNLEDLEVKGKKKENTFLLAAKDYRTWMLTLAYAACFGVEITVDNFAASFFHDDYKATLIMAGLLASIFGWLNIFARAIGGILSDRIGKRFGFSGKVNLLMILLVFEGIGIMLFAKAGVLWLAISLMFFFGLCLKMANGATYSMVPFINEKAVGSVAGIVGAGGNIGAMLIGFLFKAFPYAIAFFYLGVTVFGVGLVVAVLRYFLRPAKAATAEDLSTAMRA</sequence>
<evidence type="ECO:0000256" key="7">
    <source>
        <dbReference type="ARBA" id="ARBA00023136"/>
    </source>
</evidence>
<reference evidence="10 11" key="1">
    <citation type="submission" date="2015-04" db="EMBL/GenBank/DDBJ databases">
        <title>Whole genome shotgun sequence of Flavihumibacter petaseus NBRC 106054.</title>
        <authorList>
            <person name="Miyazawa S."/>
            <person name="Hosoyama A."/>
            <person name="Hashimoto M."/>
            <person name="Noguchi M."/>
            <person name="Tsuchikane K."/>
            <person name="Ohji S."/>
            <person name="Yamazoe A."/>
            <person name="Ichikawa N."/>
            <person name="Kimura A."/>
            <person name="Fujita N."/>
        </authorList>
    </citation>
    <scope>NUCLEOTIDE SEQUENCE [LARGE SCALE GENOMIC DNA]</scope>
    <source>
        <strain evidence="10 11">NBRC 106054</strain>
    </source>
</reference>
<feature type="transmembrane region" description="Helical" evidence="8">
    <location>
        <begin position="186"/>
        <end position="205"/>
    </location>
</feature>
<dbReference type="GO" id="GO:0015113">
    <property type="term" value="F:nitrite transmembrane transporter activity"/>
    <property type="evidence" value="ECO:0007669"/>
    <property type="project" value="InterPro"/>
</dbReference>
<evidence type="ECO:0000256" key="4">
    <source>
        <dbReference type="ARBA" id="ARBA00022692"/>
    </source>
</evidence>
<comment type="subcellular location">
    <subcellularLocation>
        <location evidence="8">Cell membrane</location>
        <topology evidence="8">Multi-pass membrane protein</topology>
    </subcellularLocation>
    <subcellularLocation>
        <location evidence="1">Membrane</location>
        <topology evidence="1">Multi-pass membrane protein</topology>
    </subcellularLocation>
</comment>
<dbReference type="EMBL" id="BBWV01000004">
    <property type="protein sequence ID" value="GAO44825.1"/>
    <property type="molecule type" value="Genomic_DNA"/>
</dbReference>
<dbReference type="CDD" id="cd17341">
    <property type="entry name" value="MFS_NRT2_like"/>
    <property type="match status" value="1"/>
</dbReference>
<keyword evidence="7 8" id="KW-0472">Membrane</keyword>
<evidence type="ECO:0000256" key="6">
    <source>
        <dbReference type="ARBA" id="ARBA00023063"/>
    </source>
</evidence>
<keyword evidence="4 8" id="KW-0812">Transmembrane</keyword>
<keyword evidence="5 8" id="KW-1133">Transmembrane helix</keyword>
<dbReference type="AlphaFoldDB" id="A0A0E9N642"/>
<comment type="similarity">
    <text evidence="2 8">Belongs to the major facilitator superfamily. Nitrate/nitrite porter (TC 2.A.1.8) family.</text>
</comment>
<keyword evidence="8" id="KW-1003">Cell membrane</keyword>
<dbReference type="GO" id="GO:0042128">
    <property type="term" value="P:nitrate assimilation"/>
    <property type="evidence" value="ECO:0007669"/>
    <property type="project" value="UniProtKB-UniRule"/>
</dbReference>
<evidence type="ECO:0000313" key="11">
    <source>
        <dbReference type="Proteomes" id="UP000033121"/>
    </source>
</evidence>
<dbReference type="SUPFAM" id="SSF103473">
    <property type="entry name" value="MFS general substrate transporter"/>
    <property type="match status" value="1"/>
</dbReference>
<organism evidence="10 11">
    <name type="scientific">Flavihumibacter petaseus NBRC 106054</name>
    <dbReference type="NCBI Taxonomy" id="1220578"/>
    <lineage>
        <taxon>Bacteria</taxon>
        <taxon>Pseudomonadati</taxon>
        <taxon>Bacteroidota</taxon>
        <taxon>Chitinophagia</taxon>
        <taxon>Chitinophagales</taxon>
        <taxon>Chitinophagaceae</taxon>
        <taxon>Flavihumibacter</taxon>
    </lineage>
</organism>
<feature type="transmembrane region" description="Helical" evidence="8">
    <location>
        <begin position="26"/>
        <end position="48"/>
    </location>
</feature>
<dbReference type="InterPro" id="IPR004737">
    <property type="entry name" value="NO3_transporter_NarK/NarU-like"/>
</dbReference>
<proteinExistence type="inferred from homology"/>
<accession>A0A0E9N642</accession>
<protein>
    <recommendedName>
        <fullName evidence="8">Nitrate/nitrite transporter</fullName>
    </recommendedName>
</protein>
<dbReference type="Pfam" id="PF07690">
    <property type="entry name" value="MFS_1"/>
    <property type="match status" value="1"/>
</dbReference>
<feature type="transmembrane region" description="Helical" evidence="8">
    <location>
        <begin position="118"/>
        <end position="139"/>
    </location>
</feature>
<keyword evidence="11" id="KW-1185">Reference proteome</keyword>
<dbReference type="GO" id="GO:0005886">
    <property type="term" value="C:plasma membrane"/>
    <property type="evidence" value="ECO:0007669"/>
    <property type="project" value="UniProtKB-SubCell"/>
</dbReference>
<feature type="transmembrane region" description="Helical" evidence="8">
    <location>
        <begin position="89"/>
        <end position="106"/>
    </location>
</feature>
<feature type="transmembrane region" description="Helical" evidence="8">
    <location>
        <begin position="268"/>
        <end position="287"/>
    </location>
</feature>
<dbReference type="InterPro" id="IPR020846">
    <property type="entry name" value="MFS_dom"/>
</dbReference>